<reference evidence="3" key="2">
    <citation type="submission" date="2023-11" db="UniProtKB">
        <authorList>
            <consortium name="WormBaseParasite"/>
        </authorList>
    </citation>
    <scope>IDENTIFICATION</scope>
</reference>
<keyword evidence="2" id="KW-1185">Reference proteome</keyword>
<feature type="transmembrane region" description="Helical" evidence="1">
    <location>
        <begin position="12"/>
        <end position="30"/>
    </location>
</feature>
<dbReference type="Proteomes" id="UP000050795">
    <property type="component" value="Unassembled WGS sequence"/>
</dbReference>
<evidence type="ECO:0000313" key="3">
    <source>
        <dbReference type="WBParaSite" id="TREG1_127540.1"/>
    </source>
</evidence>
<accession>A0AA85J6J0</accession>
<organism evidence="2 3">
    <name type="scientific">Trichobilharzia regenti</name>
    <name type="common">Nasal bird schistosome</name>
    <dbReference type="NCBI Taxonomy" id="157069"/>
    <lineage>
        <taxon>Eukaryota</taxon>
        <taxon>Metazoa</taxon>
        <taxon>Spiralia</taxon>
        <taxon>Lophotrochozoa</taxon>
        <taxon>Platyhelminthes</taxon>
        <taxon>Trematoda</taxon>
        <taxon>Digenea</taxon>
        <taxon>Strigeidida</taxon>
        <taxon>Schistosomatoidea</taxon>
        <taxon>Schistosomatidae</taxon>
        <taxon>Trichobilharzia</taxon>
    </lineage>
</organism>
<proteinExistence type="predicted"/>
<reference evidence="2" key="1">
    <citation type="submission" date="2022-06" db="EMBL/GenBank/DDBJ databases">
        <authorList>
            <person name="Berger JAMES D."/>
            <person name="Berger JAMES D."/>
        </authorList>
    </citation>
    <scope>NUCLEOTIDE SEQUENCE [LARGE SCALE GENOMIC DNA]</scope>
</reference>
<evidence type="ECO:0000313" key="2">
    <source>
        <dbReference type="Proteomes" id="UP000050795"/>
    </source>
</evidence>
<sequence>VGEMIQSEWKDYAALSCQAVNVLLILLLGLKFGTKLSVKLVLIGMMVFLWSAEIILMCCDFQKSCYILIGFVILEDFLTIIFCSLTKRFKKGVTIALLCITVACFVVALCMIYIEELG</sequence>
<evidence type="ECO:0000256" key="1">
    <source>
        <dbReference type="SAM" id="Phobius"/>
    </source>
</evidence>
<dbReference type="AlphaFoldDB" id="A0AA85J6J0"/>
<keyword evidence="1" id="KW-1133">Transmembrane helix</keyword>
<keyword evidence="1" id="KW-0812">Transmembrane</keyword>
<feature type="transmembrane region" description="Helical" evidence="1">
    <location>
        <begin position="65"/>
        <end position="87"/>
    </location>
</feature>
<protein>
    <submittedName>
        <fullName evidence="3">Uncharacterized protein</fullName>
    </submittedName>
</protein>
<keyword evidence="1" id="KW-0472">Membrane</keyword>
<name>A0AA85J6J0_TRIRE</name>
<feature type="transmembrane region" description="Helical" evidence="1">
    <location>
        <begin position="93"/>
        <end position="114"/>
    </location>
</feature>
<feature type="transmembrane region" description="Helical" evidence="1">
    <location>
        <begin position="36"/>
        <end position="58"/>
    </location>
</feature>
<dbReference type="WBParaSite" id="TREG1_127540.1">
    <property type="protein sequence ID" value="TREG1_127540.1"/>
    <property type="gene ID" value="TREG1_127540"/>
</dbReference>